<evidence type="ECO:0000313" key="1">
    <source>
        <dbReference type="EMBL" id="NRS91790.1"/>
    </source>
</evidence>
<sequence>MLTGNKGEWSELYALIKLMSDGKLFQSDIDLNIDPQNVYDVIAAYKKDVGYDLKFERNDSIKVYKIEDDVKTLIVEKSFTDFKDMSHLLLEGIKEGAGKTFKLPLLDKYFDELKVAKVQAGAKSKADLKLRIYDHRLAKEADLGFSIKSLLGSQSTLFNPDVEGNFIFEVNEFDVNSISKFNQETYTAPKITNRIRRIEQEGFVTTFAGIQSTQLRLNLKMIDGDMPDIMAWALYFRYRDKKSSLIDITNTLENEDPLNLYQGTDSGQKMYEYKLKKFLMDSAMGMTTKTPWHGEYDSFGGVVIVKKDGDIVCFHVYDLNLFRNYLLKNTFLEQPGTGEDAANPGNANPMSAKKYYYGWLYEENDKCYFKINLQVRFLN</sequence>
<accession>A0A8J8G6W0</accession>
<dbReference type="EMBL" id="JABSNO010000004">
    <property type="protein sequence ID" value="NRS91790.1"/>
    <property type="molecule type" value="Genomic_DNA"/>
</dbReference>
<evidence type="ECO:0008006" key="3">
    <source>
        <dbReference type="Google" id="ProtNLM"/>
    </source>
</evidence>
<keyword evidence="2" id="KW-1185">Reference proteome</keyword>
<comment type="caution">
    <text evidence="1">The sequence shown here is derived from an EMBL/GenBank/DDBJ whole genome shotgun (WGS) entry which is preliminary data.</text>
</comment>
<evidence type="ECO:0000313" key="2">
    <source>
        <dbReference type="Proteomes" id="UP000610746"/>
    </source>
</evidence>
<dbReference type="AlphaFoldDB" id="A0A8J8G6W0"/>
<dbReference type="Pfam" id="PF09561">
    <property type="entry name" value="RE_HpaII"/>
    <property type="match status" value="1"/>
</dbReference>
<protein>
    <recommendedName>
        <fullName evidence="3">HpaII restriction endonuclease</fullName>
    </recommendedName>
</protein>
<dbReference type="RefSeq" id="WP_173778407.1">
    <property type="nucleotide sequence ID" value="NZ_JABSNO010000004.1"/>
</dbReference>
<reference evidence="1" key="1">
    <citation type="submission" date="2020-05" db="EMBL/GenBank/DDBJ databases">
        <title>Genomic Encyclopedia of Type Strains, Phase IV (KMG-V): Genome sequencing to study the core and pangenomes of soil and plant-associated prokaryotes.</title>
        <authorList>
            <person name="Whitman W."/>
        </authorList>
    </citation>
    <scope>NUCLEOTIDE SEQUENCE</scope>
    <source>
        <strain evidence="1">16F</strain>
    </source>
</reference>
<dbReference type="Proteomes" id="UP000610746">
    <property type="component" value="Unassembled WGS sequence"/>
</dbReference>
<proteinExistence type="predicted"/>
<organism evidence="1 2">
    <name type="scientific">Frigoriflavimonas asaccharolytica</name>
    <dbReference type="NCBI Taxonomy" id="2735899"/>
    <lineage>
        <taxon>Bacteria</taxon>
        <taxon>Pseudomonadati</taxon>
        <taxon>Bacteroidota</taxon>
        <taxon>Flavobacteriia</taxon>
        <taxon>Flavobacteriales</taxon>
        <taxon>Weeksellaceae</taxon>
        <taxon>Frigoriflavimonas</taxon>
    </lineage>
</organism>
<name>A0A8J8G6W0_9FLAO</name>
<gene>
    <name evidence="1" type="ORF">HNQ03_000857</name>
</gene>
<dbReference type="InterPro" id="IPR019062">
    <property type="entry name" value="Restrct_endonuc_II_HpaII"/>
</dbReference>